<evidence type="ECO:0000313" key="4">
    <source>
        <dbReference type="Proteomes" id="UP001500571"/>
    </source>
</evidence>
<evidence type="ECO:0000256" key="1">
    <source>
        <dbReference type="SAM" id="Phobius"/>
    </source>
</evidence>
<dbReference type="RefSeq" id="WP_344041133.1">
    <property type="nucleotide sequence ID" value="NZ_BAAAPB010000001.1"/>
</dbReference>
<reference evidence="3 4" key="1">
    <citation type="journal article" date="2019" name="Int. J. Syst. Evol. Microbiol.">
        <title>The Global Catalogue of Microorganisms (GCM) 10K type strain sequencing project: providing services to taxonomists for standard genome sequencing and annotation.</title>
        <authorList>
            <consortium name="The Broad Institute Genomics Platform"/>
            <consortium name="The Broad Institute Genome Sequencing Center for Infectious Disease"/>
            <person name="Wu L."/>
            <person name="Ma J."/>
        </authorList>
    </citation>
    <scope>NUCLEOTIDE SEQUENCE [LARGE SCALE GENOMIC DNA]</scope>
    <source>
        <strain evidence="3 4">JCM 15309</strain>
    </source>
</reference>
<feature type="domain" description="Predicted membrane protein YciQ-like C-terminal" evidence="2">
    <location>
        <begin position="81"/>
        <end position="304"/>
    </location>
</feature>
<proteinExistence type="predicted"/>
<evidence type="ECO:0000259" key="2">
    <source>
        <dbReference type="Pfam" id="PF20990"/>
    </source>
</evidence>
<dbReference type="EMBL" id="BAAAPB010000001">
    <property type="protein sequence ID" value="GAA1945234.1"/>
    <property type="molecule type" value="Genomic_DNA"/>
</dbReference>
<dbReference type="Proteomes" id="UP001500571">
    <property type="component" value="Unassembled WGS sequence"/>
</dbReference>
<feature type="transmembrane region" description="Helical" evidence="1">
    <location>
        <begin position="52"/>
        <end position="72"/>
    </location>
</feature>
<keyword evidence="4" id="KW-1185">Reference proteome</keyword>
<feature type="transmembrane region" description="Helical" evidence="1">
    <location>
        <begin position="195"/>
        <end position="219"/>
    </location>
</feature>
<protein>
    <recommendedName>
        <fullName evidence="2">Predicted membrane protein YciQ-like C-terminal domain-containing protein</fullName>
    </recommendedName>
</protein>
<feature type="transmembrane region" description="Helical" evidence="1">
    <location>
        <begin position="225"/>
        <end position="245"/>
    </location>
</feature>
<keyword evidence="1" id="KW-1133">Transmembrane helix</keyword>
<evidence type="ECO:0000313" key="3">
    <source>
        <dbReference type="EMBL" id="GAA1945234.1"/>
    </source>
</evidence>
<keyword evidence="1" id="KW-0472">Membrane</keyword>
<gene>
    <name evidence="3" type="ORF">GCM10009798_00190</name>
</gene>
<dbReference type="InterPro" id="IPR048389">
    <property type="entry name" value="YciQ-like_C"/>
</dbReference>
<sequence length="367" mass="38030">MKRIAAYVAGIAAIAGLLCLPAIWSGDASSGARPDLPWKARWDAVLGTRPLVLVVVVLAGLVAAVVAGRIGAESGERAPSYARRDAPPDGIGPAQAVHVLGERVTTRTYVGTLLHAAHLGAVSLRRDDAGWVLTRGHDAPVDEVTRLAYEPLLEAGPFHASRTSAEAGAALDGAIQRVRSETRAWGVRSGTMGRLGLTGGCGVLLVVGIALVGACVVLQPFGMSMLGLLPGALVVGAVSAARAGAGTRHTRRGRELWSRVGGFRQTLTTPSSRHRFGFSGREELYTAYVPWAVAFGCTRQWAQKYRSEVGVEPPVPPFLGAYSGEHTGDHVDAVVHSLSSTVTDAIATAAAGRGSSGGAGATAGRWD</sequence>
<name>A0ABN2Q6F8_9ACTN</name>
<comment type="caution">
    <text evidence="3">The sequence shown here is derived from an EMBL/GenBank/DDBJ whole genome shotgun (WGS) entry which is preliminary data.</text>
</comment>
<accession>A0ABN2Q6F8</accession>
<keyword evidence="1" id="KW-0812">Transmembrane</keyword>
<dbReference type="Pfam" id="PF20990">
    <property type="entry name" value="DUF2207_C"/>
    <property type="match status" value="1"/>
</dbReference>
<organism evidence="3 4">
    <name type="scientific">Nocardioides panacihumi</name>
    <dbReference type="NCBI Taxonomy" id="400774"/>
    <lineage>
        <taxon>Bacteria</taxon>
        <taxon>Bacillati</taxon>
        <taxon>Actinomycetota</taxon>
        <taxon>Actinomycetes</taxon>
        <taxon>Propionibacteriales</taxon>
        <taxon>Nocardioidaceae</taxon>
        <taxon>Nocardioides</taxon>
    </lineage>
</organism>